<protein>
    <submittedName>
        <fullName evidence="1">Uncharacterized protein</fullName>
    </submittedName>
</protein>
<evidence type="ECO:0000313" key="3">
    <source>
        <dbReference type="Proteomes" id="UP000184077"/>
    </source>
</evidence>
<reference evidence="2 3" key="2">
    <citation type="submission" date="2016-10" db="EMBL/GenBank/DDBJ databases">
        <title>Comprehensive resistome analysis reveals the prevalence of NDM and MCR-1 in Chinese poultry production.</title>
        <authorList>
            <person name="Wang Y."/>
            <person name="Zhang R."/>
            <person name="Li J."/>
            <person name="Wu Z."/>
            <person name="Wenjuan Y."/>
            <person name="Schwarz S."/>
            <person name="Tyrrell J."/>
            <person name="Zheng Y."/>
            <person name="Wang S."/>
            <person name="Shen Z."/>
            <person name="Liu Z."/>
            <person name="Lei L."/>
            <person name="Li M."/>
            <person name="Zhang Q."/>
            <person name="Wu C."/>
            <person name="Zhang Q."/>
            <person name="Wu Y."/>
            <person name="Walsh T."/>
            <person name="Shen J."/>
        </authorList>
    </citation>
    <scope>NUCLEOTIDE SEQUENCE [LARGE SCALE GENOMIC DNA]</scope>
    <source>
        <strain evidence="2 3">574</strain>
    </source>
</reference>
<dbReference type="Proteomes" id="UP000184077">
    <property type="component" value="Unassembled WGS sequence"/>
</dbReference>
<evidence type="ECO:0000313" key="2">
    <source>
        <dbReference type="EMBL" id="OJN33328.1"/>
    </source>
</evidence>
<accession>A0A0U2NUJ3</accession>
<organism evidence="1">
    <name type="scientific">Escherichia coli</name>
    <dbReference type="NCBI Taxonomy" id="562"/>
    <lineage>
        <taxon>Bacteria</taxon>
        <taxon>Pseudomonadati</taxon>
        <taxon>Pseudomonadota</taxon>
        <taxon>Gammaproteobacteria</taxon>
        <taxon>Enterobacterales</taxon>
        <taxon>Enterobacteriaceae</taxon>
        <taxon>Escherichia</taxon>
    </lineage>
</organism>
<gene>
    <name evidence="2" type="ORF">BK300_24940</name>
    <name evidence="1" type="ORF">pEC012_00008</name>
</gene>
<keyword evidence="1" id="KW-0614">Plasmid</keyword>
<dbReference type="AlphaFoldDB" id="A0A0U2NUJ3"/>
<dbReference type="RefSeq" id="WP_058100829.1">
    <property type="nucleotide sequence ID" value="NZ_BPFP01000057.1"/>
</dbReference>
<name>A0A0U2NUJ3_ECOLX</name>
<dbReference type="EMBL" id="KT282968">
    <property type="protein sequence ID" value="ALS39180.1"/>
    <property type="molecule type" value="Genomic_DNA"/>
</dbReference>
<sequence length="235" mass="26905">MKSDNVIFTVGITQEPVFSLENTYEITSSKLEDKGEIYFNINKNSIVSWEEWNSCLKPYNVTKRGEEHVVTLGETKFNELLQSSLSLKEDCDGFNYIVDTLSEGKQDDVKKFLGYIKNALSYYKIKNSDSQGELTTIKSYSSAISFLEFMRYIPAFYNKDGIKVYIDDRTGFFGVIYKKTSSNSGTLNILVKDNYEIDFSFAKRRKGVITITGVAKFGKHLDNSDQIRSVFKLME</sequence>
<dbReference type="EMBL" id="MOHC01000062">
    <property type="protein sequence ID" value="OJN33328.1"/>
    <property type="molecule type" value="Genomic_DNA"/>
</dbReference>
<proteinExistence type="predicted"/>
<evidence type="ECO:0000313" key="1">
    <source>
        <dbReference type="EMBL" id="ALS39180.1"/>
    </source>
</evidence>
<geneLocation type="plasmid" evidence="1">
    <name>pEC012</name>
</geneLocation>
<reference evidence="1" key="1">
    <citation type="submission" date="2015-07" db="EMBL/GenBank/DDBJ databases">
        <title>Complete Nucleotide Sequences of Plasmids pEC012, a novel IncI1 plasmid harboring blaCTX-M-65, rmtB, fosA3, FloR and OqxAB in avian Escherichia coli ST117 isolate.</title>
        <authorList>
            <person name="Pan Y.-S."/>
            <person name="Zong Z.-Y."/>
        </authorList>
    </citation>
    <scope>NUCLEOTIDE SEQUENCE</scope>
    <source>
        <strain evidence="1">EC012</strain>
        <plasmid evidence="1">pEC012</plasmid>
    </source>
</reference>